<reference evidence="2" key="1">
    <citation type="submission" date="2017-04" db="EMBL/GenBank/DDBJ databases">
        <authorList>
            <person name="Varghese N."/>
            <person name="Submissions S."/>
        </authorList>
    </citation>
    <scope>NUCLEOTIDE SEQUENCE [LARGE SCALE GENOMIC DNA]</scope>
    <source>
        <strain evidence="2">RKEM611</strain>
    </source>
</reference>
<gene>
    <name evidence="1" type="ORF">SAMN06296036_105205</name>
</gene>
<dbReference type="AlphaFoldDB" id="A0A1Y6BIB3"/>
<evidence type="ECO:0000313" key="2">
    <source>
        <dbReference type="Proteomes" id="UP000192907"/>
    </source>
</evidence>
<sequence>MALVHQILGWVLLSYILSGCATLVGPPVPIAIPDRDSSYPTGKEFISQLNGVNEYQREIRILRELRRGNIPSHLKNFVPIDINHRLKTGRTVKATLWVTPDYLAVGSNSDFIRVPMNPITAQRVADHFACVLPTAKIVDLVYQQAEVKLKPSTFAPGKHMVRTAQFVKHNDLIKTQMEDHSKSALVAGHKKDVVISNKLNKRKKRVAIYGWHRLNGKAIQPLSTIHGNYYSDYSHGVRLVAGMMEIDGNMIPVAEVLQDPVLATIISYEGSLKNTRYPTEGAWTRKRWMP</sequence>
<dbReference type="EMBL" id="FWZT01000005">
    <property type="protein sequence ID" value="SMF13042.1"/>
    <property type="molecule type" value="Genomic_DNA"/>
</dbReference>
<name>A0A1Y6BIB3_9BACT</name>
<evidence type="ECO:0000313" key="1">
    <source>
        <dbReference type="EMBL" id="SMF13042.1"/>
    </source>
</evidence>
<accession>A0A1Y6BIB3</accession>
<proteinExistence type="predicted"/>
<dbReference type="RefSeq" id="WP_132317301.1">
    <property type="nucleotide sequence ID" value="NZ_FWZT01000005.1"/>
</dbReference>
<dbReference type="Proteomes" id="UP000192907">
    <property type="component" value="Unassembled WGS sequence"/>
</dbReference>
<dbReference type="STRING" id="1513793.SAMN06296036_105205"/>
<keyword evidence="2" id="KW-1185">Reference proteome</keyword>
<protein>
    <submittedName>
        <fullName evidence="1">Uncharacterized protein</fullName>
    </submittedName>
</protein>
<dbReference type="OrthoDB" id="262081at2"/>
<organism evidence="1 2">
    <name type="scientific">Pseudobacteriovorax antillogorgiicola</name>
    <dbReference type="NCBI Taxonomy" id="1513793"/>
    <lineage>
        <taxon>Bacteria</taxon>
        <taxon>Pseudomonadati</taxon>
        <taxon>Bdellovibrionota</taxon>
        <taxon>Oligoflexia</taxon>
        <taxon>Oligoflexales</taxon>
        <taxon>Pseudobacteriovoracaceae</taxon>
        <taxon>Pseudobacteriovorax</taxon>
    </lineage>
</organism>